<organism evidence="1 2">
    <name type="scientific">Reticulomyxa filosa</name>
    <dbReference type="NCBI Taxonomy" id="46433"/>
    <lineage>
        <taxon>Eukaryota</taxon>
        <taxon>Sar</taxon>
        <taxon>Rhizaria</taxon>
        <taxon>Retaria</taxon>
        <taxon>Foraminifera</taxon>
        <taxon>Monothalamids</taxon>
        <taxon>Reticulomyxidae</taxon>
        <taxon>Reticulomyxa</taxon>
    </lineage>
</organism>
<proteinExistence type="predicted"/>
<gene>
    <name evidence="1" type="ORF">RFI_08301</name>
</gene>
<keyword evidence="2" id="KW-1185">Reference proteome</keyword>
<reference evidence="1 2" key="1">
    <citation type="journal article" date="2013" name="Curr. Biol.">
        <title>The Genome of the Foraminiferan Reticulomyxa filosa.</title>
        <authorList>
            <person name="Glockner G."/>
            <person name="Hulsmann N."/>
            <person name="Schleicher M."/>
            <person name="Noegel A.A."/>
            <person name="Eichinger L."/>
            <person name="Gallinger C."/>
            <person name="Pawlowski J."/>
            <person name="Sierra R."/>
            <person name="Euteneuer U."/>
            <person name="Pillet L."/>
            <person name="Moustafa A."/>
            <person name="Platzer M."/>
            <person name="Groth M."/>
            <person name="Szafranski K."/>
            <person name="Schliwa M."/>
        </authorList>
    </citation>
    <scope>NUCLEOTIDE SEQUENCE [LARGE SCALE GENOMIC DNA]</scope>
</reference>
<dbReference type="Proteomes" id="UP000023152">
    <property type="component" value="Unassembled WGS sequence"/>
</dbReference>
<sequence length="497" mass="57527">MEWLRPGISVEVADTHQKKWYNGELLNLMFCENESSTKPAKKELSKIKVLVHLDIDWSQKISIPAREIAQRVKPSNLLFPQWVHVGCKVLYFNSQKCIWLQCQVKHYSDGCFLTLKPMNDKSDQTVFKLNIASSSSSSLQSPSSSSSLNNKNGNNILEALDSKVQKFDASISKYKEVLNECRDKFLGSNECNMNFYIDSIQLFLPPERWLHIFPGGTHTYTWREAKSQLENVSQYTQIGYVVSPSKTLYLRSLHFPLLQEENKKKKKKNKNNNKEARFTVNIRRITNKTKRAVSLEQWTRVYHSKDTLYPNCRVVNEKAEYEHWSKIYRLKSNVINDQDKFANIGFSTDETESALQLNQDEVYFIGFDFETIQNRLRFASTLSHQLRFATHDNSFAVEGYFQFLLPLFLSGLTASSKIQKLSSATGSQFCLCSSGKISFAPTFFMCVQTVDTRNNESLQIQRYLIIITVTNFFPLSMQKKKKKIFEENIIDKAVNCY</sequence>
<name>X6NR93_RETFI</name>
<dbReference type="AlphaFoldDB" id="X6NR93"/>
<accession>X6NR93</accession>
<dbReference type="EMBL" id="ASPP01006434">
    <property type="protein sequence ID" value="ETO28825.1"/>
    <property type="molecule type" value="Genomic_DNA"/>
</dbReference>
<evidence type="ECO:0000313" key="2">
    <source>
        <dbReference type="Proteomes" id="UP000023152"/>
    </source>
</evidence>
<evidence type="ECO:0000313" key="1">
    <source>
        <dbReference type="EMBL" id="ETO28825.1"/>
    </source>
</evidence>
<comment type="caution">
    <text evidence="1">The sequence shown here is derived from an EMBL/GenBank/DDBJ whole genome shotgun (WGS) entry which is preliminary data.</text>
</comment>
<protein>
    <submittedName>
        <fullName evidence="1">Uncharacterized protein</fullName>
    </submittedName>
</protein>